<dbReference type="SUPFAM" id="SSF53067">
    <property type="entry name" value="Actin-like ATPase domain"/>
    <property type="match status" value="1"/>
</dbReference>
<dbReference type="Gene3D" id="3.30.420.40">
    <property type="match status" value="2"/>
</dbReference>
<proteinExistence type="predicted"/>
<organism evidence="1 2">
    <name type="scientific">Marinobacter profundi</name>
    <dbReference type="NCBI Taxonomy" id="2666256"/>
    <lineage>
        <taxon>Bacteria</taxon>
        <taxon>Pseudomonadati</taxon>
        <taxon>Pseudomonadota</taxon>
        <taxon>Gammaproteobacteria</taxon>
        <taxon>Pseudomonadales</taxon>
        <taxon>Marinobacteraceae</taxon>
        <taxon>Marinobacter</taxon>
    </lineage>
</organism>
<protein>
    <submittedName>
        <fullName evidence="1">Biogenesis protein MshI</fullName>
    </submittedName>
</protein>
<name>A0A2G1UHV7_9GAMM</name>
<accession>A0A2G1UHV7</accession>
<dbReference type="EMBL" id="NTFH01000012">
    <property type="protein sequence ID" value="PHQ14063.1"/>
    <property type="molecule type" value="Genomic_DNA"/>
</dbReference>
<evidence type="ECO:0000313" key="2">
    <source>
        <dbReference type="Proteomes" id="UP000231409"/>
    </source>
</evidence>
<dbReference type="AlphaFoldDB" id="A0A2G1UHV7"/>
<comment type="caution">
    <text evidence="1">The sequence shown here is derived from an EMBL/GenBank/DDBJ whole genome shotgun (WGS) entry which is preliminary data.</text>
</comment>
<evidence type="ECO:0000313" key="1">
    <source>
        <dbReference type="EMBL" id="PHQ14063.1"/>
    </source>
</evidence>
<reference evidence="1 2" key="1">
    <citation type="submission" date="2017-09" db="EMBL/GenBank/DDBJ databases">
        <title>The draft genome sequences of Marinobacter sp. PWS21.</title>
        <authorList>
            <person name="Cao J."/>
        </authorList>
    </citation>
    <scope>NUCLEOTIDE SEQUENCE [LARGE SCALE GENOMIC DNA]</scope>
    <source>
        <strain evidence="1 2">PWS21</strain>
    </source>
</reference>
<keyword evidence="2" id="KW-1185">Reference proteome</keyword>
<dbReference type="InterPro" id="IPR043129">
    <property type="entry name" value="ATPase_NBD"/>
</dbReference>
<dbReference type="Gene3D" id="3.30.1490.300">
    <property type="match status" value="1"/>
</dbReference>
<sequence>MLPMDQYQVFQLDRPDGLEDGELADGVKWRLRDFLDYPPSEAVCDVFPLPANASRGQGRQINVVAAHKARLQNPIALIDRCGLRMRAIEVAELALRNLAAALDDGGRGVALVHLREHYGQLVICRGGSLYLSRRLEVSSAALRDETLQGQAVQGLALEIQRSMDYYESQLGQVPPASIQLLAEDAGLSLADRLSANMTLAVVAPDWARLGVDPVPGSHCVLPWSAALGEPDTAASLPGEQAA</sequence>
<dbReference type="Proteomes" id="UP000231409">
    <property type="component" value="Unassembled WGS sequence"/>
</dbReference>
<gene>
    <name evidence="1" type="ORF">CLH61_15885</name>
</gene>